<dbReference type="Proteomes" id="UP000265703">
    <property type="component" value="Unassembled WGS sequence"/>
</dbReference>
<dbReference type="EMBL" id="QKYT01000133">
    <property type="protein sequence ID" value="RIA92154.1"/>
    <property type="molecule type" value="Genomic_DNA"/>
</dbReference>
<dbReference type="OrthoDB" id="2430631at2759"/>
<proteinExistence type="predicted"/>
<comment type="caution">
    <text evidence="1">The sequence shown here is derived from an EMBL/GenBank/DDBJ whole genome shotgun (WGS) entry which is preliminary data.</text>
</comment>
<gene>
    <name evidence="1" type="ORF">C1645_736558</name>
</gene>
<accession>A0A397TB72</accession>
<keyword evidence="2" id="KW-1185">Reference proteome</keyword>
<protein>
    <submittedName>
        <fullName evidence="1">Uncharacterized protein</fullName>
    </submittedName>
</protein>
<reference evidence="1 2" key="1">
    <citation type="submission" date="2018-06" db="EMBL/GenBank/DDBJ databases">
        <title>Comparative genomics reveals the genomic features of Rhizophagus irregularis, R. cerebriforme, R. diaphanum and Gigaspora rosea, and their symbiotic lifestyle signature.</title>
        <authorList>
            <person name="Morin E."/>
            <person name="San Clemente H."/>
            <person name="Chen E.C.H."/>
            <person name="De La Providencia I."/>
            <person name="Hainaut M."/>
            <person name="Kuo A."/>
            <person name="Kohler A."/>
            <person name="Murat C."/>
            <person name="Tang N."/>
            <person name="Roy S."/>
            <person name="Loubradou J."/>
            <person name="Henrissat B."/>
            <person name="Grigoriev I.V."/>
            <person name="Corradi N."/>
            <person name="Roux C."/>
            <person name="Martin F.M."/>
        </authorList>
    </citation>
    <scope>NUCLEOTIDE SEQUENCE [LARGE SCALE GENOMIC DNA]</scope>
    <source>
        <strain evidence="1 2">DAOM 227022</strain>
    </source>
</reference>
<evidence type="ECO:0000313" key="1">
    <source>
        <dbReference type="EMBL" id="RIA92154.1"/>
    </source>
</evidence>
<organism evidence="1 2">
    <name type="scientific">Glomus cerebriforme</name>
    <dbReference type="NCBI Taxonomy" id="658196"/>
    <lineage>
        <taxon>Eukaryota</taxon>
        <taxon>Fungi</taxon>
        <taxon>Fungi incertae sedis</taxon>
        <taxon>Mucoromycota</taxon>
        <taxon>Glomeromycotina</taxon>
        <taxon>Glomeromycetes</taxon>
        <taxon>Glomerales</taxon>
        <taxon>Glomeraceae</taxon>
        <taxon>Glomus</taxon>
    </lineage>
</organism>
<dbReference type="AlphaFoldDB" id="A0A397TB72"/>
<name>A0A397TB72_9GLOM</name>
<sequence length="182" mass="21438">MPRNAMQLDKVHALRKHRQIAEEAEKQKLAQNDDNNSDYKDISFAESEQSEQRISNHTISDNNNIIDEIANNIDINERSFSKKKNLQIKIQDLKQVEYGNSLKKLKIMLKLFVKLKAVKNYFHGVHHITKGTAASYLDALQKANDKKKQQLRESQVYLYRHQQLQKDDEELEKKLKILFFLM</sequence>
<evidence type="ECO:0000313" key="2">
    <source>
        <dbReference type="Proteomes" id="UP000265703"/>
    </source>
</evidence>